<feature type="signal peptide" evidence="3">
    <location>
        <begin position="1"/>
        <end position="18"/>
    </location>
</feature>
<evidence type="ECO:0000256" key="3">
    <source>
        <dbReference type="SAM" id="SignalP"/>
    </source>
</evidence>
<dbReference type="PANTHER" id="PTHR47700">
    <property type="entry name" value="V CHITINASE, PUTATIVE (AFU_ORTHOLOGUE AFUA_6G13720)-RELATED"/>
    <property type="match status" value="1"/>
</dbReference>
<evidence type="ECO:0000313" key="5">
    <source>
        <dbReference type="Proteomes" id="UP000431533"/>
    </source>
</evidence>
<keyword evidence="3" id="KW-0732">Signal</keyword>
<dbReference type="InterPro" id="IPR053214">
    <property type="entry name" value="LysM12-like"/>
</dbReference>
<feature type="chain" id="PRO_5034218903" evidence="3">
    <location>
        <begin position="19"/>
        <end position="1119"/>
    </location>
</feature>
<keyword evidence="1" id="KW-0147">Chitin-binding</keyword>
<dbReference type="AlphaFoldDB" id="A0A8H8QVX3"/>
<dbReference type="EMBL" id="QGMH01000161">
    <property type="protein sequence ID" value="TVY23807.1"/>
    <property type="molecule type" value="Genomic_DNA"/>
</dbReference>
<evidence type="ECO:0000256" key="2">
    <source>
        <dbReference type="ARBA" id="ARBA00023026"/>
    </source>
</evidence>
<accession>A0A8H8QVX3</accession>
<dbReference type="PANTHER" id="PTHR47700:SF1">
    <property type="entry name" value="CHITINASE"/>
    <property type="match status" value="1"/>
</dbReference>
<dbReference type="GeneID" id="41986973"/>
<dbReference type="GO" id="GO:0008061">
    <property type="term" value="F:chitin binding"/>
    <property type="evidence" value="ECO:0007669"/>
    <property type="project" value="UniProtKB-KW"/>
</dbReference>
<comment type="caution">
    <text evidence="4">The sequence shown here is derived from an EMBL/GenBank/DDBJ whole genome shotgun (WGS) entry which is preliminary data.</text>
</comment>
<keyword evidence="5" id="KW-1185">Reference proteome</keyword>
<evidence type="ECO:0000313" key="4">
    <source>
        <dbReference type="EMBL" id="TVY23807.1"/>
    </source>
</evidence>
<name>A0A8H8QVX3_9HELO</name>
<keyword evidence="2" id="KW-0843">Virulence</keyword>
<sequence>MTPLSFWLALVFANSTLAQIYPDARTTLMKRANSPTTLVAGSNSTLSRLATRTSSHTVLSNSTTAATRVSSSTLMTSCSYVTTVFPSSLQSIAGTGTQKYCTCGETMAGINLATSGTSTTSYCALGTPPPAGFSQVPAGSNGEPAWQSKDCESPFFKDTTLNPSTRWASMFAEQAWKDAITYWNANQNTGLSFIQVVSEFFNGPQGIECGKVADKNNCNAGTSCTNGYTAAAWLVMESLVLVSDMNVNFYNALQSAETAITPDIGAFSGAFAPIDNSEEIFKTILDFVALGAAVGLSPVWNSLLKNLQYFKANPNTLGTIKDSINPMISQSVTITKDNSAASSSIENTNKIDENMNGMVQVWQQTIDQLNTQLFNGSAASIDALHALITNGKMLSGDVVISDQDAQAPIEKTIYGYMIPQAWKLSNTNVTPFIVDTGAACDTPPKDGHVPAKALSACVDNKLYYLVSVQGPSRSCTATMNIDCDDNPYSNVPGGDLLDGKAWGGVTGADFVQSALAGKAANGGNNGWSMVDPTAALDNESDLLLNGNGIDMAGVTQIPIFVDAEFGSPKPQELVFTEIPLLRPFRPPNSPALRPFTGNTLARPNLPYLSNSSQRPTARFMTVETKQWFKDEVKKGMKYTAYIYTFVALGLIITFGIYQERFERQYHPPPEWRWVTRYQWKMAMHAEDPENPELAFVDYANTGSVYQLLIARLEDPNGEGAGLQEQGEGGILVEGVGRTGFDISNKSEQWRRGYYGALMGAARAAEHLDDCVRDPVRMLVFPKSVVPGPSNPNPKPIPPGAAIPSREEDCEKAYESPETFYMRILTTKGFTEKQRVDAALAYGAWLDFKETHDTALEMYKWAMDIATSSSTSTKPVIDKATGTIDPTAGPPSANVLAVATAIAVHHALCSNLALALPVFISILRSRRSLPDPPSNPQLESAPDGDTSIAKTIASFIHGIFVVPPYPPPPPDGTEPPQRTSQELCEEAGVMTNIGEILFASKSSKTSKEDGLAWTREAVDIAEEELRTKRPDKEAKKTCKQCLEVAIGNWETMVERLASEEREAKAQGGKVGGWLGFGGEEQKDMAGRWESEENVVKERRRRVMELLEVIPGPKWTSILSV</sequence>
<dbReference type="OrthoDB" id="5408102at2759"/>
<evidence type="ECO:0000256" key="1">
    <source>
        <dbReference type="ARBA" id="ARBA00022669"/>
    </source>
</evidence>
<organism evidence="4 5">
    <name type="scientific">Lachnellula hyalina</name>
    <dbReference type="NCBI Taxonomy" id="1316788"/>
    <lineage>
        <taxon>Eukaryota</taxon>
        <taxon>Fungi</taxon>
        <taxon>Dikarya</taxon>
        <taxon>Ascomycota</taxon>
        <taxon>Pezizomycotina</taxon>
        <taxon>Leotiomycetes</taxon>
        <taxon>Helotiales</taxon>
        <taxon>Lachnaceae</taxon>
        <taxon>Lachnellula</taxon>
    </lineage>
</organism>
<gene>
    <name evidence="4" type="ORF">LHYA1_G006775</name>
</gene>
<proteinExistence type="predicted"/>
<reference evidence="4 5" key="1">
    <citation type="submission" date="2018-05" db="EMBL/GenBank/DDBJ databases">
        <title>Genome sequencing and assembly of the regulated plant pathogen Lachnellula willkommii and related sister species for the development of diagnostic species identification markers.</title>
        <authorList>
            <person name="Giroux E."/>
            <person name="Bilodeau G."/>
        </authorList>
    </citation>
    <scope>NUCLEOTIDE SEQUENCE [LARGE SCALE GENOMIC DNA]</scope>
    <source>
        <strain evidence="4 5">CBS 185.66</strain>
    </source>
</reference>
<dbReference type="Proteomes" id="UP000431533">
    <property type="component" value="Unassembled WGS sequence"/>
</dbReference>
<dbReference type="RefSeq" id="XP_031002595.1">
    <property type="nucleotide sequence ID" value="XM_031151709.1"/>
</dbReference>
<protein>
    <submittedName>
        <fullName evidence="4">Uncharacterized protein</fullName>
    </submittedName>
</protein>